<evidence type="ECO:0000256" key="5">
    <source>
        <dbReference type="PROSITE-ProRule" id="PRU00277"/>
    </source>
</evidence>
<dbReference type="GO" id="GO:0003755">
    <property type="term" value="F:peptidyl-prolyl cis-trans isomerase activity"/>
    <property type="evidence" value="ECO:0007669"/>
    <property type="project" value="UniProtKB-KW"/>
</dbReference>
<name>F4Q8R1_CACFS</name>
<comment type="catalytic activity">
    <reaction evidence="1 5">
        <text>[protein]-peptidylproline (omega=180) = [protein]-peptidylproline (omega=0)</text>
        <dbReference type="Rhea" id="RHEA:16237"/>
        <dbReference type="Rhea" id="RHEA-COMP:10747"/>
        <dbReference type="Rhea" id="RHEA-COMP:10748"/>
        <dbReference type="ChEBI" id="CHEBI:83833"/>
        <dbReference type="ChEBI" id="CHEBI:83834"/>
        <dbReference type="EC" id="5.2.1.8"/>
    </reaction>
</comment>
<dbReference type="AlphaFoldDB" id="F4Q8R1"/>
<reference evidence="10" key="1">
    <citation type="journal article" date="2011" name="Genome Res.">
        <title>Phylogeny-wide analysis of social amoeba genomes highlights ancient origins for complex intercellular communication.</title>
        <authorList>
            <person name="Heidel A.J."/>
            <person name="Lawal H.M."/>
            <person name="Felder M."/>
            <person name="Schilde C."/>
            <person name="Helps N.R."/>
            <person name="Tunggal B."/>
            <person name="Rivero F."/>
            <person name="John U."/>
            <person name="Schleicher M."/>
            <person name="Eichinger L."/>
            <person name="Platzer M."/>
            <person name="Noegel A.A."/>
            <person name="Schaap P."/>
            <person name="Gloeckner G."/>
        </authorList>
    </citation>
    <scope>NUCLEOTIDE SEQUENCE [LARGE SCALE GENOMIC DNA]</scope>
    <source>
        <strain evidence="10">SH3</strain>
    </source>
</reference>
<dbReference type="PANTHER" id="PTHR45779">
    <property type="entry name" value="PEPTIDYLPROLYL ISOMERASE"/>
    <property type="match status" value="1"/>
</dbReference>
<dbReference type="PANTHER" id="PTHR45779:SF15">
    <property type="entry name" value="FK506-BINDING PROTEIN 3"/>
    <property type="match status" value="1"/>
</dbReference>
<keyword evidence="3 5" id="KW-0697">Rotamase</keyword>
<evidence type="ECO:0000256" key="7">
    <source>
        <dbReference type="SAM" id="SignalP"/>
    </source>
</evidence>
<dbReference type="SUPFAM" id="SSF54534">
    <property type="entry name" value="FKBP-like"/>
    <property type="match status" value="1"/>
</dbReference>
<dbReference type="GeneID" id="14867372"/>
<keyword evidence="7" id="KW-0732">Signal</keyword>
<dbReference type="Proteomes" id="UP000007797">
    <property type="component" value="Unassembled WGS sequence"/>
</dbReference>
<evidence type="ECO:0000256" key="3">
    <source>
        <dbReference type="ARBA" id="ARBA00023110"/>
    </source>
</evidence>
<accession>F4Q8R1</accession>
<evidence type="ECO:0000313" key="9">
    <source>
        <dbReference type="EMBL" id="EGG15080.1"/>
    </source>
</evidence>
<dbReference type="FunFam" id="3.10.50.40:FF:000006">
    <property type="entry name" value="Peptidyl-prolyl cis-trans isomerase"/>
    <property type="match status" value="1"/>
</dbReference>
<keyword evidence="6" id="KW-0472">Membrane</keyword>
<dbReference type="STRING" id="1054147.F4Q8R1"/>
<dbReference type="InterPro" id="IPR001179">
    <property type="entry name" value="PPIase_FKBP_dom"/>
</dbReference>
<proteinExistence type="predicted"/>
<keyword evidence="10" id="KW-1185">Reference proteome</keyword>
<dbReference type="OMA" id="FTIGERK"/>
<dbReference type="GO" id="GO:0019954">
    <property type="term" value="P:asexual reproduction"/>
    <property type="evidence" value="ECO:0007669"/>
    <property type="project" value="EnsemblProtists"/>
</dbReference>
<dbReference type="KEGG" id="dfa:DFA_09903"/>
<dbReference type="EMBL" id="GL883026">
    <property type="protein sequence ID" value="EGG15080.1"/>
    <property type="molecule type" value="Genomic_DNA"/>
</dbReference>
<dbReference type="InterPro" id="IPR044609">
    <property type="entry name" value="FKBP2/11"/>
</dbReference>
<dbReference type="PROSITE" id="PS50059">
    <property type="entry name" value="FKBP_PPIASE"/>
    <property type="match status" value="1"/>
</dbReference>
<organism evidence="9 10">
    <name type="scientific">Cavenderia fasciculata</name>
    <name type="common">Slime mold</name>
    <name type="synonym">Dictyostelium fasciculatum</name>
    <dbReference type="NCBI Taxonomy" id="261658"/>
    <lineage>
        <taxon>Eukaryota</taxon>
        <taxon>Amoebozoa</taxon>
        <taxon>Evosea</taxon>
        <taxon>Eumycetozoa</taxon>
        <taxon>Dictyostelia</taxon>
        <taxon>Acytosteliales</taxon>
        <taxon>Cavenderiaceae</taxon>
        <taxon>Cavenderia</taxon>
    </lineage>
</organism>
<evidence type="ECO:0000256" key="1">
    <source>
        <dbReference type="ARBA" id="ARBA00000971"/>
    </source>
</evidence>
<dbReference type="RefSeq" id="XP_004351800.1">
    <property type="nucleotide sequence ID" value="XM_004351748.1"/>
</dbReference>
<keyword evidence="4 5" id="KW-0413">Isomerase</keyword>
<evidence type="ECO:0000256" key="2">
    <source>
        <dbReference type="ARBA" id="ARBA00013194"/>
    </source>
</evidence>
<keyword evidence="6" id="KW-1133">Transmembrane helix</keyword>
<dbReference type="EC" id="5.2.1.8" evidence="2 5"/>
<dbReference type="Gene3D" id="3.10.50.40">
    <property type="match status" value="1"/>
</dbReference>
<keyword evidence="6" id="KW-0812">Transmembrane</keyword>
<dbReference type="OrthoDB" id="1902587at2759"/>
<feature type="signal peptide" evidence="7">
    <location>
        <begin position="1"/>
        <end position="20"/>
    </location>
</feature>
<protein>
    <recommendedName>
        <fullName evidence="2 5">peptidylprolyl isomerase</fullName>
        <ecNumber evidence="2 5">5.2.1.8</ecNumber>
    </recommendedName>
</protein>
<dbReference type="GO" id="GO:0005783">
    <property type="term" value="C:endoplasmic reticulum"/>
    <property type="evidence" value="ECO:0007669"/>
    <property type="project" value="TreeGrafter"/>
</dbReference>
<feature type="transmembrane region" description="Helical" evidence="6">
    <location>
        <begin position="149"/>
        <end position="167"/>
    </location>
</feature>
<dbReference type="Pfam" id="PF00254">
    <property type="entry name" value="FKBP_C"/>
    <property type="match status" value="1"/>
</dbReference>
<dbReference type="InterPro" id="IPR046357">
    <property type="entry name" value="PPIase_dom_sf"/>
</dbReference>
<evidence type="ECO:0000256" key="6">
    <source>
        <dbReference type="SAM" id="Phobius"/>
    </source>
</evidence>
<feature type="chain" id="PRO_5003313864" description="peptidylprolyl isomerase" evidence="7">
    <location>
        <begin position="21"/>
        <end position="189"/>
    </location>
</feature>
<gene>
    <name evidence="9" type="primary">impA</name>
    <name evidence="9" type="ORF">DFA_09903</name>
</gene>
<sequence length="189" mass="20783">MFKLSILLLALIACFSLAFAQEVKILNTNIPAGSCQDKSIANGDRVSVLYVGKLEDGTVFDASEKHDNKPFTFVVGEGKVIPGWENGVMGMCLNEKREFLVPYQLAYGEAGIQNVIPEKANLVFTVDVVEIEKLSEIPLLYKLIPTRETIGALIIVIGFVYIGKYVLSAYPSPVDKKVPKTKSADKKKK</sequence>
<evidence type="ECO:0000259" key="8">
    <source>
        <dbReference type="PROSITE" id="PS50059"/>
    </source>
</evidence>
<evidence type="ECO:0000313" key="10">
    <source>
        <dbReference type="Proteomes" id="UP000007797"/>
    </source>
</evidence>
<feature type="domain" description="PPIase FKBP-type" evidence="8">
    <location>
        <begin position="43"/>
        <end position="132"/>
    </location>
</feature>
<evidence type="ECO:0000256" key="4">
    <source>
        <dbReference type="ARBA" id="ARBA00023235"/>
    </source>
</evidence>